<evidence type="ECO:0000256" key="9">
    <source>
        <dbReference type="ARBA" id="ARBA00023242"/>
    </source>
</evidence>
<evidence type="ECO:0008006" key="17">
    <source>
        <dbReference type="Google" id="ProtNLM"/>
    </source>
</evidence>
<dbReference type="PROSITE" id="PS00028">
    <property type="entry name" value="ZINC_FINGER_C2H2_1"/>
    <property type="match status" value="2"/>
</dbReference>
<feature type="domain" description="C2H2-type" evidence="13">
    <location>
        <begin position="382"/>
        <end position="409"/>
    </location>
</feature>
<dbReference type="InterPro" id="IPR050457">
    <property type="entry name" value="ZnFinger_BTB_dom_contain"/>
</dbReference>
<accession>R7VD77</accession>
<organism evidence="14">
    <name type="scientific">Capitella teleta</name>
    <name type="common">Polychaete worm</name>
    <dbReference type="NCBI Taxonomy" id="283909"/>
    <lineage>
        <taxon>Eukaryota</taxon>
        <taxon>Metazoa</taxon>
        <taxon>Spiralia</taxon>
        <taxon>Lophotrochozoa</taxon>
        <taxon>Annelida</taxon>
        <taxon>Polychaeta</taxon>
        <taxon>Sedentaria</taxon>
        <taxon>Scolecida</taxon>
        <taxon>Capitellidae</taxon>
        <taxon>Capitella</taxon>
    </lineage>
</organism>
<dbReference type="InterPro" id="IPR011333">
    <property type="entry name" value="SKP1/BTB/POZ_sf"/>
</dbReference>
<dbReference type="PANTHER" id="PTHR46105">
    <property type="entry name" value="AGAP004733-PA"/>
    <property type="match status" value="1"/>
</dbReference>
<evidence type="ECO:0000313" key="14">
    <source>
        <dbReference type="EMBL" id="ELU13635.1"/>
    </source>
</evidence>
<dbReference type="GO" id="GO:0000978">
    <property type="term" value="F:RNA polymerase II cis-regulatory region sequence-specific DNA binding"/>
    <property type="evidence" value="ECO:0007669"/>
    <property type="project" value="TreeGrafter"/>
</dbReference>
<dbReference type="PANTHER" id="PTHR46105:SF5">
    <property type="entry name" value="ZINC FINGER AND BTB DOMAIN-CONTAINING PROTEIN 44 ISOFORM X1"/>
    <property type="match status" value="1"/>
</dbReference>
<dbReference type="EMBL" id="KB295063">
    <property type="protein sequence ID" value="ELU13635.1"/>
    <property type="molecule type" value="Genomic_DNA"/>
</dbReference>
<dbReference type="InterPro" id="IPR013087">
    <property type="entry name" value="Znf_C2H2_type"/>
</dbReference>
<gene>
    <name evidence="14" type="ORF">CAPTEDRAFT_176754</name>
</gene>
<dbReference type="CDD" id="cd18186">
    <property type="entry name" value="BTB_POZ_ZBTB_KLHL-like"/>
    <property type="match status" value="1"/>
</dbReference>
<dbReference type="HOGENOM" id="CLU_594823_0_0_1"/>
<dbReference type="Gene3D" id="3.30.710.10">
    <property type="entry name" value="Potassium Channel Kv1.1, Chain A"/>
    <property type="match status" value="1"/>
</dbReference>
<feature type="compositionally biased region" description="Basic residues" evidence="11">
    <location>
        <begin position="266"/>
        <end position="275"/>
    </location>
</feature>
<dbReference type="InterPro" id="IPR036236">
    <property type="entry name" value="Znf_C2H2_sf"/>
</dbReference>
<dbReference type="PROSITE" id="PS50157">
    <property type="entry name" value="ZINC_FINGER_C2H2_2"/>
    <property type="match status" value="4"/>
</dbReference>
<keyword evidence="5" id="KW-0862">Zinc</keyword>
<feature type="compositionally biased region" description="Basic residues" evidence="11">
    <location>
        <begin position="449"/>
        <end position="460"/>
    </location>
</feature>
<dbReference type="SUPFAM" id="SSF57667">
    <property type="entry name" value="beta-beta-alpha zinc fingers"/>
    <property type="match status" value="2"/>
</dbReference>
<feature type="region of interest" description="Disordered" evidence="11">
    <location>
        <begin position="247"/>
        <end position="290"/>
    </location>
</feature>
<evidence type="ECO:0000256" key="1">
    <source>
        <dbReference type="ARBA" id="ARBA00004123"/>
    </source>
</evidence>
<dbReference type="EMBL" id="AMQN01005076">
    <property type="status" value="NOT_ANNOTATED_CDS"/>
    <property type="molecule type" value="Genomic_DNA"/>
</dbReference>
<evidence type="ECO:0000256" key="5">
    <source>
        <dbReference type="ARBA" id="ARBA00022833"/>
    </source>
</evidence>
<dbReference type="AlphaFoldDB" id="R7VD77"/>
<dbReference type="EnsemblMetazoa" id="CapteT176754">
    <property type="protein sequence ID" value="CapteP176754"/>
    <property type="gene ID" value="CapteG176754"/>
</dbReference>
<reference evidence="14 16" key="2">
    <citation type="journal article" date="2013" name="Nature">
        <title>Insights into bilaterian evolution from three spiralian genomes.</title>
        <authorList>
            <person name="Simakov O."/>
            <person name="Marletaz F."/>
            <person name="Cho S.J."/>
            <person name="Edsinger-Gonzales E."/>
            <person name="Havlak P."/>
            <person name="Hellsten U."/>
            <person name="Kuo D.H."/>
            <person name="Larsson T."/>
            <person name="Lv J."/>
            <person name="Arendt D."/>
            <person name="Savage R."/>
            <person name="Osoegawa K."/>
            <person name="de Jong P."/>
            <person name="Grimwood J."/>
            <person name="Chapman J.A."/>
            <person name="Shapiro H."/>
            <person name="Aerts A."/>
            <person name="Otillar R.P."/>
            <person name="Terry A.Y."/>
            <person name="Boore J.L."/>
            <person name="Grigoriev I.V."/>
            <person name="Lindberg D.R."/>
            <person name="Seaver E.C."/>
            <person name="Weisblat D.A."/>
            <person name="Putnam N.H."/>
            <person name="Rokhsar D.S."/>
        </authorList>
    </citation>
    <scope>NUCLEOTIDE SEQUENCE</scope>
    <source>
        <strain evidence="14 16">I ESC-2004</strain>
    </source>
</reference>
<keyword evidence="2" id="KW-0479">Metal-binding</keyword>
<feature type="compositionally biased region" description="Basic and acidic residues" evidence="11">
    <location>
        <begin position="430"/>
        <end position="448"/>
    </location>
</feature>
<name>R7VD77_CAPTE</name>
<keyword evidence="16" id="KW-1185">Reference proteome</keyword>
<keyword evidence="8" id="KW-0804">Transcription</keyword>
<keyword evidence="7" id="KW-0238">DNA-binding</keyword>
<feature type="compositionally biased region" description="Acidic residues" evidence="11">
    <location>
        <begin position="247"/>
        <end position="259"/>
    </location>
</feature>
<feature type="domain" description="BTB" evidence="12">
    <location>
        <begin position="54"/>
        <end position="120"/>
    </location>
</feature>
<reference evidence="15" key="3">
    <citation type="submission" date="2015-06" db="UniProtKB">
        <authorList>
            <consortium name="EnsemblMetazoa"/>
        </authorList>
    </citation>
    <scope>IDENTIFICATION</scope>
</reference>
<dbReference type="SMART" id="SM00225">
    <property type="entry name" value="BTB"/>
    <property type="match status" value="1"/>
</dbReference>
<dbReference type="OrthoDB" id="3535323at2759"/>
<evidence type="ECO:0000259" key="12">
    <source>
        <dbReference type="PROSITE" id="PS50097"/>
    </source>
</evidence>
<evidence type="ECO:0000256" key="3">
    <source>
        <dbReference type="ARBA" id="ARBA00022737"/>
    </source>
</evidence>
<feature type="domain" description="C2H2-type" evidence="13">
    <location>
        <begin position="328"/>
        <end position="355"/>
    </location>
</feature>
<evidence type="ECO:0000313" key="16">
    <source>
        <dbReference type="Proteomes" id="UP000014760"/>
    </source>
</evidence>
<evidence type="ECO:0000256" key="6">
    <source>
        <dbReference type="ARBA" id="ARBA00023015"/>
    </source>
</evidence>
<dbReference type="STRING" id="283909.R7VD77"/>
<keyword evidence="4 10" id="KW-0863">Zinc-finger</keyword>
<evidence type="ECO:0000256" key="7">
    <source>
        <dbReference type="ARBA" id="ARBA00023125"/>
    </source>
</evidence>
<feature type="domain" description="C2H2-type" evidence="13">
    <location>
        <begin position="300"/>
        <end position="327"/>
    </location>
</feature>
<dbReference type="SUPFAM" id="SSF54695">
    <property type="entry name" value="POZ domain"/>
    <property type="match status" value="1"/>
</dbReference>
<keyword evidence="9" id="KW-0539">Nucleus</keyword>
<feature type="domain" description="C2H2-type" evidence="13">
    <location>
        <begin position="355"/>
        <end position="382"/>
    </location>
</feature>
<sequence>MESPKSTPCEEASVVNNVHVVKQEVAENDFFQDQQHCNRILQALKVQKDLGVMCDITIEAGDLTLPAHKCVLAANSAYFNSLFASTSSDAPSTLNFALGNSDAFSNLLNFMYTGEILLQVDKIHSYLRLNRELKMPNIQQTCIQYLSKVISADNCKQASLSDGLLMSRPSKRAKQAAVQEAVVTEIKEPEARAPVKRKRGRPRKIVTPVVEERLGEPLSCICRLHDLSINLFTATPEDDYEDEFAAHDDDEEGDEVVDEEKEKVPPTKRKRGPYKKKTDGPSAGDYETYSHSLPPSGAVFQCTKCPKLFRSQSLLQRHMKGHGSDQPLECDACDFSTLHRSSLDTHMQTHNGHPHVCSVCGKTFAGRKHLQRHERLHSGEQLKCEHCDWSTTRRDKLRDHIRRHHPDWALESGFATEDEVNKWKLARGPRSKEKKETPPPKAQREFPKGKGHHHSCSVNS</sequence>
<evidence type="ECO:0000256" key="11">
    <source>
        <dbReference type="SAM" id="MobiDB-lite"/>
    </source>
</evidence>
<keyword evidence="6" id="KW-0805">Transcription regulation</keyword>
<evidence type="ECO:0000256" key="2">
    <source>
        <dbReference type="ARBA" id="ARBA00022723"/>
    </source>
</evidence>
<dbReference type="Pfam" id="PF00651">
    <property type="entry name" value="BTB"/>
    <property type="match status" value="1"/>
</dbReference>
<dbReference type="PROSITE" id="PS50097">
    <property type="entry name" value="BTB"/>
    <property type="match status" value="1"/>
</dbReference>
<evidence type="ECO:0000313" key="15">
    <source>
        <dbReference type="EnsemblMetazoa" id="CapteP176754"/>
    </source>
</evidence>
<evidence type="ECO:0000256" key="8">
    <source>
        <dbReference type="ARBA" id="ARBA00023163"/>
    </source>
</evidence>
<comment type="subcellular location">
    <subcellularLocation>
        <location evidence="1">Nucleus</location>
    </subcellularLocation>
</comment>
<dbReference type="InterPro" id="IPR000210">
    <property type="entry name" value="BTB/POZ_dom"/>
</dbReference>
<evidence type="ECO:0000256" key="4">
    <source>
        <dbReference type="ARBA" id="ARBA00022771"/>
    </source>
</evidence>
<feature type="region of interest" description="Disordered" evidence="11">
    <location>
        <begin position="421"/>
        <end position="460"/>
    </location>
</feature>
<dbReference type="GO" id="GO:0008270">
    <property type="term" value="F:zinc ion binding"/>
    <property type="evidence" value="ECO:0007669"/>
    <property type="project" value="UniProtKB-KW"/>
</dbReference>
<protein>
    <recommendedName>
        <fullName evidence="17">BTB domain-containing protein</fullName>
    </recommendedName>
</protein>
<reference evidence="16" key="1">
    <citation type="submission" date="2012-12" db="EMBL/GenBank/DDBJ databases">
        <authorList>
            <person name="Hellsten U."/>
            <person name="Grimwood J."/>
            <person name="Chapman J.A."/>
            <person name="Shapiro H."/>
            <person name="Aerts A."/>
            <person name="Otillar R.P."/>
            <person name="Terry A.Y."/>
            <person name="Boore J.L."/>
            <person name="Simakov O."/>
            <person name="Marletaz F."/>
            <person name="Cho S.-J."/>
            <person name="Edsinger-Gonzales E."/>
            <person name="Havlak P."/>
            <person name="Kuo D.-H."/>
            <person name="Larsson T."/>
            <person name="Lv J."/>
            <person name="Arendt D."/>
            <person name="Savage R."/>
            <person name="Osoegawa K."/>
            <person name="de Jong P."/>
            <person name="Lindberg D.R."/>
            <person name="Seaver E.C."/>
            <person name="Weisblat D.A."/>
            <person name="Putnam N.H."/>
            <person name="Grigoriev I.V."/>
            <person name="Rokhsar D.S."/>
        </authorList>
    </citation>
    <scope>NUCLEOTIDE SEQUENCE</scope>
    <source>
        <strain evidence="16">I ESC-2004</strain>
    </source>
</reference>
<evidence type="ECO:0000256" key="10">
    <source>
        <dbReference type="PROSITE-ProRule" id="PRU00042"/>
    </source>
</evidence>
<dbReference type="Proteomes" id="UP000014760">
    <property type="component" value="Unassembled WGS sequence"/>
</dbReference>
<dbReference type="OMA" id="SNYICDV"/>
<evidence type="ECO:0000259" key="13">
    <source>
        <dbReference type="PROSITE" id="PS50157"/>
    </source>
</evidence>
<dbReference type="Pfam" id="PF00096">
    <property type="entry name" value="zf-C2H2"/>
    <property type="match status" value="3"/>
</dbReference>
<dbReference type="GO" id="GO:0000981">
    <property type="term" value="F:DNA-binding transcription factor activity, RNA polymerase II-specific"/>
    <property type="evidence" value="ECO:0007669"/>
    <property type="project" value="TreeGrafter"/>
</dbReference>
<proteinExistence type="predicted"/>
<dbReference type="SMART" id="SM00355">
    <property type="entry name" value="ZnF_C2H2"/>
    <property type="match status" value="4"/>
</dbReference>
<keyword evidence="3" id="KW-0677">Repeat</keyword>
<dbReference type="Gene3D" id="3.30.160.60">
    <property type="entry name" value="Classic Zinc Finger"/>
    <property type="match status" value="2"/>
</dbReference>
<dbReference type="FunFam" id="3.30.160.60:FF:000446">
    <property type="entry name" value="Zinc finger protein"/>
    <property type="match status" value="1"/>
</dbReference>